<dbReference type="Proteomes" id="UP000528824">
    <property type="component" value="Unassembled WGS sequence"/>
</dbReference>
<sequence>MRTFKTFGFVAGSDEFDPKRPLEENSAMSGAVPRSGALRLTSATTL</sequence>
<comment type="caution">
    <text evidence="2">The sequence shown here is derived from an EMBL/GenBank/DDBJ whole genome shotgun (WGS) entry which is preliminary data.</text>
</comment>
<proteinExistence type="predicted"/>
<name>A0A7W8UKW2_9HYPH</name>
<gene>
    <name evidence="2" type="ORF">GGI59_000734</name>
</gene>
<evidence type="ECO:0000256" key="1">
    <source>
        <dbReference type="SAM" id="MobiDB-lite"/>
    </source>
</evidence>
<protein>
    <submittedName>
        <fullName evidence="2">Uncharacterized protein</fullName>
    </submittedName>
</protein>
<dbReference type="AlphaFoldDB" id="A0A7W8UKW2"/>
<dbReference type="EMBL" id="JACHBC010000001">
    <property type="protein sequence ID" value="MBB5559107.1"/>
    <property type="molecule type" value="Genomic_DNA"/>
</dbReference>
<accession>A0A7W8UKW2</accession>
<evidence type="ECO:0000313" key="3">
    <source>
        <dbReference type="Proteomes" id="UP000528824"/>
    </source>
</evidence>
<keyword evidence="3" id="KW-1185">Reference proteome</keyword>
<evidence type="ECO:0000313" key="2">
    <source>
        <dbReference type="EMBL" id="MBB5559107.1"/>
    </source>
</evidence>
<organism evidence="2 3">
    <name type="scientific">Rhizobium lentis</name>
    <dbReference type="NCBI Taxonomy" id="1138194"/>
    <lineage>
        <taxon>Bacteria</taxon>
        <taxon>Pseudomonadati</taxon>
        <taxon>Pseudomonadota</taxon>
        <taxon>Alphaproteobacteria</taxon>
        <taxon>Hyphomicrobiales</taxon>
        <taxon>Rhizobiaceae</taxon>
        <taxon>Rhizobium/Agrobacterium group</taxon>
        <taxon>Rhizobium</taxon>
    </lineage>
</organism>
<reference evidence="2 3" key="1">
    <citation type="submission" date="2020-08" db="EMBL/GenBank/DDBJ databases">
        <title>Genomic Encyclopedia of Type Strains, Phase IV (KMG-V): Genome sequencing to study the core and pangenomes of soil and plant-associated prokaryotes.</title>
        <authorList>
            <person name="Whitman W."/>
        </authorList>
    </citation>
    <scope>NUCLEOTIDE SEQUENCE [LARGE SCALE GENOMIC DNA]</scope>
    <source>
        <strain evidence="2 3">SEMIA 4034</strain>
    </source>
</reference>
<feature type="region of interest" description="Disordered" evidence="1">
    <location>
        <begin position="20"/>
        <end position="46"/>
    </location>
</feature>